<dbReference type="InParanoid" id="D0NT25"/>
<accession>D0NT25</accession>
<gene>
    <name evidence="3" type="ORF">PITG_15554</name>
</gene>
<organism evidence="3 4">
    <name type="scientific">Phytophthora infestans (strain T30-4)</name>
    <name type="common">Potato late blight agent</name>
    <dbReference type="NCBI Taxonomy" id="403677"/>
    <lineage>
        <taxon>Eukaryota</taxon>
        <taxon>Sar</taxon>
        <taxon>Stramenopiles</taxon>
        <taxon>Oomycota</taxon>
        <taxon>Peronosporomycetes</taxon>
        <taxon>Peronosporales</taxon>
        <taxon>Peronosporaceae</taxon>
        <taxon>Phytophthora</taxon>
    </lineage>
</organism>
<dbReference type="AlphaFoldDB" id="D0NT25"/>
<feature type="signal peptide" evidence="2">
    <location>
        <begin position="1"/>
        <end position="18"/>
    </location>
</feature>
<name>D0NT25_PHYIT</name>
<proteinExistence type="predicted"/>
<dbReference type="RefSeq" id="XP_002897708.1">
    <property type="nucleotide sequence ID" value="XM_002897662.1"/>
</dbReference>
<evidence type="ECO:0000256" key="2">
    <source>
        <dbReference type="SAM" id="SignalP"/>
    </source>
</evidence>
<feature type="chain" id="PRO_5003013637" description="Transmembrane protein" evidence="2">
    <location>
        <begin position="19"/>
        <end position="151"/>
    </location>
</feature>
<keyword evidence="4" id="KW-1185">Reference proteome</keyword>
<evidence type="ECO:0000313" key="4">
    <source>
        <dbReference type="Proteomes" id="UP000006643"/>
    </source>
</evidence>
<dbReference type="eggNOG" id="ENOG502RDYF">
    <property type="taxonomic scope" value="Eukaryota"/>
</dbReference>
<keyword evidence="2" id="KW-0732">Signal</keyword>
<dbReference type="OrthoDB" id="123675at2759"/>
<dbReference type="Proteomes" id="UP000006643">
    <property type="component" value="Unassembled WGS sequence"/>
</dbReference>
<dbReference type="VEuPathDB" id="FungiDB:PITG_15554"/>
<keyword evidence="1" id="KW-0472">Membrane</keyword>
<dbReference type="KEGG" id="pif:PITG_15554"/>
<feature type="transmembrane region" description="Helical" evidence="1">
    <location>
        <begin position="47"/>
        <end position="80"/>
    </location>
</feature>
<keyword evidence="1" id="KW-0812">Transmembrane</keyword>
<dbReference type="HOGENOM" id="CLU_1735032_0_0_1"/>
<feature type="transmembrane region" description="Helical" evidence="1">
    <location>
        <begin position="127"/>
        <end position="145"/>
    </location>
</feature>
<evidence type="ECO:0008006" key="5">
    <source>
        <dbReference type="Google" id="ProtNLM"/>
    </source>
</evidence>
<evidence type="ECO:0000313" key="3">
    <source>
        <dbReference type="EMBL" id="EEY64781.1"/>
    </source>
</evidence>
<feature type="transmembrane region" description="Helical" evidence="1">
    <location>
        <begin position="87"/>
        <end position="107"/>
    </location>
</feature>
<evidence type="ECO:0000256" key="1">
    <source>
        <dbReference type="SAM" id="Phobius"/>
    </source>
</evidence>
<dbReference type="GeneID" id="9465609"/>
<dbReference type="EMBL" id="DS028159">
    <property type="protein sequence ID" value="EEY64781.1"/>
    <property type="molecule type" value="Genomic_DNA"/>
</dbReference>
<protein>
    <recommendedName>
        <fullName evidence="5">Transmembrane protein</fullName>
    </recommendedName>
</protein>
<sequence length="151" mass="16681">MRVFFVCVLSLAPSFTMATLVECIPLRPPDEGWKANYAFWIRLYVSSLPIAFGAVTGVVVTGIGSCTCYVVLTILIAVLWKFPTPFGYVLTIAPFVLFYMIFFILSIGPSVLRNSPVLRHQLSSQMTVIAAQGALAIARFSFLCYHSSNSR</sequence>
<keyword evidence="1" id="KW-1133">Transmembrane helix</keyword>
<reference evidence="4" key="1">
    <citation type="journal article" date="2009" name="Nature">
        <title>Genome sequence and analysis of the Irish potato famine pathogen Phytophthora infestans.</title>
        <authorList>
            <consortium name="The Broad Institute Genome Sequencing Platform"/>
            <person name="Haas B.J."/>
            <person name="Kamoun S."/>
            <person name="Zody M.C."/>
            <person name="Jiang R.H."/>
            <person name="Handsaker R.E."/>
            <person name="Cano L.M."/>
            <person name="Grabherr M."/>
            <person name="Kodira C.D."/>
            <person name="Raffaele S."/>
            <person name="Torto-Alalibo T."/>
            <person name="Bozkurt T.O."/>
            <person name="Ah-Fong A.M."/>
            <person name="Alvarado L."/>
            <person name="Anderson V.L."/>
            <person name="Armstrong M.R."/>
            <person name="Avrova A."/>
            <person name="Baxter L."/>
            <person name="Beynon J."/>
            <person name="Boevink P.C."/>
            <person name="Bollmann S.R."/>
            <person name="Bos J.I."/>
            <person name="Bulone V."/>
            <person name="Cai G."/>
            <person name="Cakir C."/>
            <person name="Carrington J.C."/>
            <person name="Chawner M."/>
            <person name="Conti L."/>
            <person name="Costanzo S."/>
            <person name="Ewan R."/>
            <person name="Fahlgren N."/>
            <person name="Fischbach M.A."/>
            <person name="Fugelstad J."/>
            <person name="Gilroy E.M."/>
            <person name="Gnerre S."/>
            <person name="Green P.J."/>
            <person name="Grenville-Briggs L.J."/>
            <person name="Griffith J."/>
            <person name="Grunwald N.J."/>
            <person name="Horn K."/>
            <person name="Horner N.R."/>
            <person name="Hu C.H."/>
            <person name="Huitema E."/>
            <person name="Jeong D.H."/>
            <person name="Jones A.M."/>
            <person name="Jones J.D."/>
            <person name="Jones R.W."/>
            <person name="Karlsson E.K."/>
            <person name="Kunjeti S.G."/>
            <person name="Lamour K."/>
            <person name="Liu Z."/>
            <person name="Ma L."/>
            <person name="Maclean D."/>
            <person name="Chibucos M.C."/>
            <person name="McDonald H."/>
            <person name="McWalters J."/>
            <person name="Meijer H.J."/>
            <person name="Morgan W."/>
            <person name="Morris P.F."/>
            <person name="Munro C.A."/>
            <person name="O'Neill K."/>
            <person name="Ospina-Giraldo M."/>
            <person name="Pinzon A."/>
            <person name="Pritchard L."/>
            <person name="Ramsahoye B."/>
            <person name="Ren Q."/>
            <person name="Restrepo S."/>
            <person name="Roy S."/>
            <person name="Sadanandom A."/>
            <person name="Savidor A."/>
            <person name="Schornack S."/>
            <person name="Schwartz D.C."/>
            <person name="Schumann U.D."/>
            <person name="Schwessinger B."/>
            <person name="Seyer L."/>
            <person name="Sharpe T."/>
            <person name="Silvar C."/>
            <person name="Song J."/>
            <person name="Studholme D.J."/>
            <person name="Sykes S."/>
            <person name="Thines M."/>
            <person name="van de Vondervoort P.J."/>
            <person name="Phuntumart V."/>
            <person name="Wawra S."/>
            <person name="Weide R."/>
            <person name="Win J."/>
            <person name="Young C."/>
            <person name="Zhou S."/>
            <person name="Fry W."/>
            <person name="Meyers B.C."/>
            <person name="van West P."/>
            <person name="Ristaino J."/>
            <person name="Govers F."/>
            <person name="Birch P.R."/>
            <person name="Whisson S.C."/>
            <person name="Judelson H.S."/>
            <person name="Nusbaum C."/>
        </authorList>
    </citation>
    <scope>NUCLEOTIDE SEQUENCE [LARGE SCALE GENOMIC DNA]</scope>
    <source>
        <strain evidence="4">T30-4</strain>
    </source>
</reference>
<dbReference type="OMA" id="CATGMLP"/>